<evidence type="ECO:0000256" key="1">
    <source>
        <dbReference type="SAM" id="SignalP"/>
    </source>
</evidence>
<dbReference type="GO" id="GO:0045202">
    <property type="term" value="C:synapse"/>
    <property type="evidence" value="ECO:0007669"/>
    <property type="project" value="UniProtKB-SubCell"/>
</dbReference>
<dbReference type="EMBL" id="CAXITT010000185">
    <property type="protein sequence ID" value="CAL1534893.1"/>
    <property type="molecule type" value="Genomic_DNA"/>
</dbReference>
<dbReference type="PROSITE" id="PS01208">
    <property type="entry name" value="VWFC_1"/>
    <property type="match status" value="1"/>
</dbReference>
<dbReference type="PANTHER" id="PTHR46252:SF3">
    <property type="entry name" value="KIELIN_CHORDIN-LIKE PROTEIN"/>
    <property type="match status" value="1"/>
</dbReference>
<dbReference type="GO" id="GO:0005615">
    <property type="term" value="C:extracellular space"/>
    <property type="evidence" value="ECO:0007669"/>
    <property type="project" value="TreeGrafter"/>
</dbReference>
<reference evidence="3 4" key="1">
    <citation type="submission" date="2024-04" db="EMBL/GenBank/DDBJ databases">
        <authorList>
            <consortium name="Genoscope - CEA"/>
            <person name="William W."/>
        </authorList>
    </citation>
    <scope>NUCLEOTIDE SEQUENCE [LARGE SCALE GENOMIC DNA]</scope>
</reference>
<dbReference type="Proteomes" id="UP001497497">
    <property type="component" value="Unassembled WGS sequence"/>
</dbReference>
<dbReference type="InterPro" id="IPR042979">
    <property type="entry name" value="VWC2/VWC2L"/>
</dbReference>
<accession>A0AAV2HND2</accession>
<proteinExistence type="predicted"/>
<feature type="chain" id="PRO_5043920647" description="VWFC domain-containing protein" evidence="1">
    <location>
        <begin position="20"/>
        <end position="111"/>
    </location>
</feature>
<dbReference type="AlphaFoldDB" id="A0AAV2HND2"/>
<name>A0AAV2HND2_LYMST</name>
<dbReference type="GO" id="GO:0030514">
    <property type="term" value="P:negative regulation of BMP signaling pathway"/>
    <property type="evidence" value="ECO:0007669"/>
    <property type="project" value="TreeGrafter"/>
</dbReference>
<sequence>MLLKICIVAVILHCLGALGDPKQNDLQKSDADSRVRKGKFCTYIRKKYPLGAKFKPDDCSICTCGLTTRQVHCEIQKCDKLPCKDPVFVKGQCCPICCRPFNFYGERHNIL</sequence>
<dbReference type="Pfam" id="PF23334">
    <property type="entry name" value="VWC2L_2nd"/>
    <property type="match status" value="1"/>
</dbReference>
<dbReference type="PROSITE" id="PS50184">
    <property type="entry name" value="VWFC_2"/>
    <property type="match status" value="1"/>
</dbReference>
<dbReference type="PANTHER" id="PTHR46252">
    <property type="entry name" value="BRORIN FAMILY MEMBER"/>
    <property type="match status" value="1"/>
</dbReference>
<dbReference type="SUPFAM" id="SSF57603">
    <property type="entry name" value="FnI-like domain"/>
    <property type="match status" value="1"/>
</dbReference>
<dbReference type="InterPro" id="IPR001007">
    <property type="entry name" value="VWF_dom"/>
</dbReference>
<feature type="signal peptide" evidence="1">
    <location>
        <begin position="1"/>
        <end position="19"/>
    </location>
</feature>
<comment type="caution">
    <text evidence="3">The sequence shown here is derived from an EMBL/GenBank/DDBJ whole genome shotgun (WGS) entry which is preliminary data.</text>
</comment>
<feature type="domain" description="VWFC" evidence="2">
    <location>
        <begin position="39"/>
        <end position="98"/>
    </location>
</feature>
<dbReference type="GO" id="GO:0032281">
    <property type="term" value="C:AMPA glutamate receptor complex"/>
    <property type="evidence" value="ECO:0007669"/>
    <property type="project" value="TreeGrafter"/>
</dbReference>
<evidence type="ECO:0000313" key="3">
    <source>
        <dbReference type="EMBL" id="CAL1534893.1"/>
    </source>
</evidence>
<gene>
    <name evidence="3" type="ORF">GSLYS_00008853001</name>
</gene>
<dbReference type="Gene3D" id="6.20.200.20">
    <property type="match status" value="1"/>
</dbReference>
<organism evidence="3 4">
    <name type="scientific">Lymnaea stagnalis</name>
    <name type="common">Great pond snail</name>
    <name type="synonym">Helix stagnalis</name>
    <dbReference type="NCBI Taxonomy" id="6523"/>
    <lineage>
        <taxon>Eukaryota</taxon>
        <taxon>Metazoa</taxon>
        <taxon>Spiralia</taxon>
        <taxon>Lophotrochozoa</taxon>
        <taxon>Mollusca</taxon>
        <taxon>Gastropoda</taxon>
        <taxon>Heterobranchia</taxon>
        <taxon>Euthyneura</taxon>
        <taxon>Panpulmonata</taxon>
        <taxon>Hygrophila</taxon>
        <taxon>Lymnaeoidea</taxon>
        <taxon>Lymnaeidae</taxon>
        <taxon>Lymnaea</taxon>
    </lineage>
</organism>
<protein>
    <recommendedName>
        <fullName evidence="2">VWFC domain-containing protein</fullName>
    </recommendedName>
</protein>
<dbReference type="SMART" id="SM00214">
    <property type="entry name" value="VWC"/>
    <property type="match status" value="1"/>
</dbReference>
<evidence type="ECO:0000313" key="4">
    <source>
        <dbReference type="Proteomes" id="UP001497497"/>
    </source>
</evidence>
<keyword evidence="1" id="KW-0732">Signal</keyword>
<evidence type="ECO:0000259" key="2">
    <source>
        <dbReference type="PROSITE" id="PS50184"/>
    </source>
</evidence>
<keyword evidence="4" id="KW-1185">Reference proteome</keyword>